<reference evidence="1 2" key="1">
    <citation type="journal article" date="2006" name="PLoS Genet.">
        <title>Secrets of soil survival revealed by the genome sequence of Arthrobacter aurescens TC1.</title>
        <authorList>
            <person name="Mongodin E.F."/>
            <person name="Shapir N."/>
            <person name="Daugherty S.C."/>
            <person name="DeBoy R.T."/>
            <person name="Emerson J.B."/>
            <person name="Shvartzbeyn A."/>
            <person name="Radune D."/>
            <person name="Vamathevan J."/>
            <person name="Riggs F."/>
            <person name="Grinberg V."/>
            <person name="Khouri H."/>
            <person name="Wackett L.P."/>
            <person name="Nelson K.E."/>
            <person name="Sadowsky M.J."/>
        </authorList>
    </citation>
    <scope>NUCLEOTIDE SEQUENCE [LARGE SCALE GENOMIC DNA]</scope>
    <source>
        <strain evidence="1 2">TC1</strain>
    </source>
</reference>
<dbReference type="HOGENOM" id="CLU_2230902_0_0_11"/>
<sequence>MPRLLPGRVFRGLLIGDGVACPVPLCDAAGHVDSGVSAVGEDPCGLAAAFPWPAQQVERCVGKVSKPGRQFLEWDVQAAGPWRALPGSGRPPLLRGATPWRVRLA</sequence>
<evidence type="ECO:0000313" key="2">
    <source>
        <dbReference type="Proteomes" id="UP000000637"/>
    </source>
</evidence>
<keyword evidence="1" id="KW-0614">Plasmid</keyword>
<protein>
    <submittedName>
        <fullName evidence="1">Uncharacterized protein</fullName>
    </submittedName>
</protein>
<geneLocation type="plasmid" evidence="1 2">
    <name>pTC1</name>
</geneLocation>
<accession>A1RCY8</accession>
<dbReference type="Proteomes" id="UP000000637">
    <property type="component" value="Plasmid pTC1"/>
</dbReference>
<dbReference type="KEGG" id="aau:AAur_pTC10231"/>
<gene>
    <name evidence="1" type="ordered locus">AAur_pTC10231</name>
</gene>
<evidence type="ECO:0000313" key="1">
    <source>
        <dbReference type="EMBL" id="ABM10436.1"/>
    </source>
</evidence>
<keyword evidence="2" id="KW-1185">Reference proteome</keyword>
<name>A1RCY8_PAEAT</name>
<proteinExistence type="predicted"/>
<organism evidence="1 2">
    <name type="scientific">Paenarthrobacter aurescens (strain TC1)</name>
    <dbReference type="NCBI Taxonomy" id="290340"/>
    <lineage>
        <taxon>Bacteria</taxon>
        <taxon>Bacillati</taxon>
        <taxon>Actinomycetota</taxon>
        <taxon>Actinomycetes</taxon>
        <taxon>Micrococcales</taxon>
        <taxon>Micrococcaceae</taxon>
        <taxon>Paenarthrobacter</taxon>
    </lineage>
</organism>
<dbReference type="EMBL" id="CP000475">
    <property type="protein sequence ID" value="ABM10436.1"/>
    <property type="molecule type" value="Genomic_DNA"/>
</dbReference>
<dbReference type="AlphaFoldDB" id="A1RCY8"/>